<dbReference type="EMBL" id="MK623258">
    <property type="protein sequence ID" value="QEG57061.1"/>
    <property type="molecule type" value="Genomic_DNA"/>
</dbReference>
<protein>
    <submittedName>
        <fullName evidence="3">LAGLIDADG homing endonuclease</fullName>
    </submittedName>
</protein>
<dbReference type="SUPFAM" id="SSF55608">
    <property type="entry name" value="Homing endonucleases"/>
    <property type="match status" value="1"/>
</dbReference>
<dbReference type="AlphaFoldDB" id="A0A5B9R9B5"/>
<feature type="domain" description="Homing endonuclease LAGLIDADG" evidence="2">
    <location>
        <begin position="76"/>
        <end position="241"/>
    </location>
</feature>
<dbReference type="Pfam" id="PF03161">
    <property type="entry name" value="LAGLIDADG_2"/>
    <property type="match status" value="1"/>
</dbReference>
<gene>
    <name evidence="3" type="ORF">Fomme_000063</name>
</gene>
<keyword evidence="3" id="KW-0540">Nuclease</keyword>
<dbReference type="InterPro" id="IPR027434">
    <property type="entry name" value="Homing_endonucl"/>
</dbReference>
<dbReference type="InterPro" id="IPR004860">
    <property type="entry name" value="LAGLIDADG_dom"/>
</dbReference>
<sequence>MTSRIINKNLNTLNLFDRFPKANKNYIPSNNKCKKIVVFGSNLSSTVGYPAFTIIVRHMVNIPTVLNSNKTYELESILVGILISDAWLSINKTGNTRLFFKQSLDKTKYLFFVFNKFSHYCSNFPQVKIQKLNGKTYHALYFTTRTLPCFTYYHNIFYKNKIKVVPLDLYNLLTYEALAHWICCEGTKTSKGCTLQTQSFSIKEVVFIINILIYKFNLKCSIHMQRNLPTIYIGARSMQKLQPYILPYVCDSMKYKLHILKS</sequence>
<geneLocation type="mitochondrion" evidence="3"/>
<organism evidence="3">
    <name type="scientific">Fomitiporia mediterranea</name>
    <dbReference type="NCBI Taxonomy" id="208960"/>
    <lineage>
        <taxon>Eukaryota</taxon>
        <taxon>Fungi</taxon>
        <taxon>Dikarya</taxon>
        <taxon>Basidiomycota</taxon>
        <taxon>Agaricomycotina</taxon>
        <taxon>Agaricomycetes</taxon>
        <taxon>Hymenochaetales</taxon>
        <taxon>Hymenochaetaceae</taxon>
        <taxon>Fomitiporia</taxon>
    </lineage>
</organism>
<keyword evidence="3" id="KW-0255">Endonuclease</keyword>
<comment type="function">
    <text evidence="1">Mitochondrial DNA endonuclease involved in intron homing.</text>
</comment>
<name>A0A5B9R9B5_9AGAM</name>
<proteinExistence type="predicted"/>
<keyword evidence="3" id="KW-0496">Mitochondrion</keyword>
<keyword evidence="3" id="KW-0378">Hydrolase</keyword>
<accession>A0A5B9R9B5</accession>
<reference evidence="3" key="1">
    <citation type="submission" date="2019-03" db="EMBL/GenBank/DDBJ databases">
        <title>Evidence of extensive intraspecific noncoding reshuffling in a 169kb mitochondrial genome of basidiomycete fungus.</title>
        <authorList>
            <person name="Lee H.-H."/>
            <person name="Ke H.-M."/>
            <person name="Lin C.-Y.I."/>
            <person name="Lee T.J."/>
            <person name="Chung C.-L."/>
            <person name="Tsai I.J."/>
        </authorList>
    </citation>
    <scope>NUCLEOTIDE SEQUENCE</scope>
    <source>
        <strain evidence="3">MF3/22</strain>
    </source>
</reference>
<evidence type="ECO:0000256" key="1">
    <source>
        <dbReference type="ARBA" id="ARBA00002670"/>
    </source>
</evidence>
<evidence type="ECO:0000313" key="3">
    <source>
        <dbReference type="EMBL" id="QEG57061.1"/>
    </source>
</evidence>
<dbReference type="GO" id="GO:0004519">
    <property type="term" value="F:endonuclease activity"/>
    <property type="evidence" value="ECO:0007669"/>
    <property type="project" value="UniProtKB-KW"/>
</dbReference>
<evidence type="ECO:0000259" key="2">
    <source>
        <dbReference type="Pfam" id="PF03161"/>
    </source>
</evidence>
<dbReference type="Gene3D" id="3.10.28.10">
    <property type="entry name" value="Homing endonucleases"/>
    <property type="match status" value="2"/>
</dbReference>